<proteinExistence type="predicted"/>
<keyword evidence="3" id="KW-1185">Reference proteome</keyword>
<comment type="caution">
    <text evidence="1">The sequence shown here is derived from an EMBL/GenBank/DDBJ whole genome shotgun (WGS) entry which is preliminary data.</text>
</comment>
<evidence type="ECO:0000313" key="3">
    <source>
        <dbReference type="Proteomes" id="UP000663829"/>
    </source>
</evidence>
<dbReference type="AlphaFoldDB" id="A0A815T5P8"/>
<reference evidence="1" key="1">
    <citation type="submission" date="2021-02" db="EMBL/GenBank/DDBJ databases">
        <authorList>
            <person name="Nowell W R."/>
        </authorList>
    </citation>
    <scope>NUCLEOTIDE SEQUENCE</scope>
</reference>
<dbReference type="EMBL" id="CAJOBC010087885">
    <property type="protein sequence ID" value="CAF4362027.1"/>
    <property type="molecule type" value="Genomic_DNA"/>
</dbReference>
<name>A0A815T5P8_9BILA</name>
<gene>
    <name evidence="1" type="ORF">GPM918_LOCUS36647</name>
    <name evidence="2" type="ORF">SRO942_LOCUS37394</name>
</gene>
<dbReference type="EMBL" id="CAJNOQ010022366">
    <property type="protein sequence ID" value="CAF1500194.1"/>
    <property type="molecule type" value="Genomic_DNA"/>
</dbReference>
<evidence type="ECO:0000313" key="1">
    <source>
        <dbReference type="EMBL" id="CAF1500194.1"/>
    </source>
</evidence>
<dbReference type="Proteomes" id="UP000681722">
    <property type="component" value="Unassembled WGS sequence"/>
</dbReference>
<protein>
    <submittedName>
        <fullName evidence="1">Uncharacterized protein</fullName>
    </submittedName>
</protein>
<evidence type="ECO:0000313" key="2">
    <source>
        <dbReference type="EMBL" id="CAF4362027.1"/>
    </source>
</evidence>
<organism evidence="1 3">
    <name type="scientific">Didymodactylos carnosus</name>
    <dbReference type="NCBI Taxonomy" id="1234261"/>
    <lineage>
        <taxon>Eukaryota</taxon>
        <taxon>Metazoa</taxon>
        <taxon>Spiralia</taxon>
        <taxon>Gnathifera</taxon>
        <taxon>Rotifera</taxon>
        <taxon>Eurotatoria</taxon>
        <taxon>Bdelloidea</taxon>
        <taxon>Philodinida</taxon>
        <taxon>Philodinidae</taxon>
        <taxon>Didymodactylos</taxon>
    </lineage>
</organism>
<sequence>MTRGNRRKAPLLLPSATIRDPLAKRKQRTTNEKKVENLMPTNKSSRIQSTQEHQPLLPSTRHILYEKQKQLHDYFRDVAIREAINRVPQFECFGVEFLALGEIEVIENSLKAISVILSMNYDLEKYPIDFVHAFIRLKALNTFLRLCDNFYMLENDRCSTLIQLIAKAWFNCLYYMLPTCLFPMKYGDPILGLTQNKLKQSDIEKLEYIDENIPDFVQTLQFAVDYDDKLTSECRRFSHYSVLLRYVIMIWKALKDGNIIDGQTPLSSLTSDQSQPSSISDGVPVSETIKLLAISISTFFSSSLIRVEQNICLNIREHFDFIYACRLYEEKYGWFGGISYDLTKMSEYKREQLYCEYRTKCFCSLLRKCSKSVKDFVTEYLI</sequence>
<accession>A0A815T5P8</accession>
<dbReference type="Proteomes" id="UP000663829">
    <property type="component" value="Unassembled WGS sequence"/>
</dbReference>